<sequence>MSGEPLRPAKSLKSKFPPNSPDAAGFSRLVALTTMTEYQARPRALELTSGKDEISLLVEQEFLSLTKEHLILVTKSSGELEAPRSNAEGPRQPAPCLLMPSLVSSSSEHPGASVMAGDKLLEPKVAVSVVGSRPDCDSATSTVTGILRAAKVKSAKGTEDRSRSLGASSSEISKLLAQFPLKSTETSKAPDSKMVLEETRVIKDFLQSSMFSGPGPREPAGLGPFLLLPPPPPPVTPNKLPELPAQKKQLPVFAKICSKPEADPIVEGYQLMERNPGAKELTRGRESLFLSQWSPSRKDTCGEEGGSDPMALPAKKPAWQAEKNLLYEVLGATKNPSGQLKLRGKVEVDRLELKLNPPVTGADKNNLKYTGNVFTPRFATALTSATLNQPLWLNLNYAPPPVFTNPSTFPQYQGLYPQRAARMPYQQTLHPQVGCYSRQVTPYNPQQMGQQIFRSSYTPLMSYIPFVQPNYPYPQRTPQKLASNPRDPSPMAGDGPQYLFPPAYGGAIISHLDSRALIKFGTRCLDMTEGPNGSSNSFGIPVLEQLPGQSFLSFQQTLGYRNDPRKHLQTREGLSPFVLQGPSPLFPAMAWTDPGAWMLVAFLRAPGSIAHSSCTPLEPWPALTSHGSPTAGDFVLKTADSPDKNTGVDCHFLLQCMKVKSESEVTQSCPTLGDLIDCNPPCSSIHGIFQVYTAADERSDVIVASHAWKEKSVNDNIKERKAELRLRANWVLVTLPLHKAMP</sequence>
<dbReference type="Pfam" id="PF15752">
    <property type="entry name" value="DUF4688"/>
    <property type="match status" value="1"/>
</dbReference>
<evidence type="ECO:0000313" key="2">
    <source>
        <dbReference type="EMBL" id="KAI4549799.1"/>
    </source>
</evidence>
<dbReference type="PANTHER" id="PTHR35674:SF1">
    <property type="entry name" value="CDNA SEQUENCE CK137956"/>
    <property type="match status" value="1"/>
</dbReference>
<accession>A0AAD4URZ3</accession>
<evidence type="ECO:0000313" key="3">
    <source>
        <dbReference type="Proteomes" id="UP001214576"/>
    </source>
</evidence>
<feature type="region of interest" description="Disordered" evidence="1">
    <location>
        <begin position="1"/>
        <end position="23"/>
    </location>
</feature>
<dbReference type="Proteomes" id="UP001214576">
    <property type="component" value="Unassembled WGS sequence"/>
</dbReference>
<organism evidence="2 3">
    <name type="scientific">Ovis ammon polii</name>
    <dbReference type="NCBI Taxonomy" id="230172"/>
    <lineage>
        <taxon>Eukaryota</taxon>
        <taxon>Metazoa</taxon>
        <taxon>Chordata</taxon>
        <taxon>Craniata</taxon>
        <taxon>Vertebrata</taxon>
        <taxon>Euteleostomi</taxon>
        <taxon>Mammalia</taxon>
        <taxon>Eutheria</taxon>
        <taxon>Laurasiatheria</taxon>
        <taxon>Artiodactyla</taxon>
        <taxon>Ruminantia</taxon>
        <taxon>Pecora</taxon>
        <taxon>Bovidae</taxon>
        <taxon>Caprinae</taxon>
        <taxon>Ovis</taxon>
    </lineage>
</organism>
<name>A0AAD4URZ3_OVIAM</name>
<dbReference type="AlphaFoldDB" id="A0AAD4URZ3"/>
<keyword evidence="3" id="KW-1185">Reference proteome</keyword>
<protein>
    <submittedName>
        <fullName evidence="2">Uncharacterized protein</fullName>
    </submittedName>
</protein>
<dbReference type="EMBL" id="JAKZEL010000001">
    <property type="protein sequence ID" value="KAI4549799.1"/>
    <property type="molecule type" value="Genomic_DNA"/>
</dbReference>
<feature type="region of interest" description="Disordered" evidence="1">
    <location>
        <begin position="474"/>
        <end position="496"/>
    </location>
</feature>
<dbReference type="PANTHER" id="PTHR35674">
    <property type="entry name" value="CDNA SEQUENCE CK137956"/>
    <property type="match status" value="1"/>
</dbReference>
<comment type="caution">
    <text evidence="2">The sequence shown here is derived from an EMBL/GenBank/DDBJ whole genome shotgun (WGS) entry which is preliminary data.</text>
</comment>
<reference evidence="2" key="1">
    <citation type="submission" date="2022-03" db="EMBL/GenBank/DDBJ databases">
        <title>Genomic analyses of argali, domestic sheep and their hybrids provide insights into chromosomal evolution, heterosis and genetic basis of agronomic traits.</title>
        <authorList>
            <person name="Li M."/>
        </authorList>
    </citation>
    <scope>NUCLEOTIDE SEQUENCE</scope>
    <source>
        <strain evidence="2">CAU-MHL-2022a</strain>
        <tissue evidence="2">Skin</tissue>
    </source>
</reference>
<proteinExistence type="predicted"/>
<dbReference type="InterPro" id="IPR031496">
    <property type="entry name" value="DUF4688"/>
</dbReference>
<evidence type="ECO:0000256" key="1">
    <source>
        <dbReference type="SAM" id="MobiDB-lite"/>
    </source>
</evidence>
<gene>
    <name evidence="2" type="ORF">MG293_002129</name>
</gene>